<name>A0AAV1IUT1_9NEOP</name>
<evidence type="ECO:0000313" key="2">
    <source>
        <dbReference type="Proteomes" id="UP001497472"/>
    </source>
</evidence>
<dbReference type="EMBL" id="CAVLEF010000002">
    <property type="protein sequence ID" value="CAK1540942.1"/>
    <property type="molecule type" value="Genomic_DNA"/>
</dbReference>
<dbReference type="AlphaFoldDB" id="A0AAV1IUT1"/>
<accession>A0AAV1IUT1</accession>
<sequence>MVNKIGGHKRPEWCKSVHLLNAQTESTYMLVAYLVLLYEELISMLGAHFSPKQVARVFQSQWPARQQGLIAFCKLSNRGGVMRSFLYGSGGETWRKRNCTFKICGVQLWKEPWGSPSVCEKRQFIRLHVVNNCL</sequence>
<proteinExistence type="predicted"/>
<protein>
    <submittedName>
        <fullName evidence="1">Uncharacterized protein</fullName>
    </submittedName>
</protein>
<gene>
    <name evidence="1" type="ORF">LNINA_LOCUS961</name>
</gene>
<dbReference type="Proteomes" id="UP001497472">
    <property type="component" value="Unassembled WGS sequence"/>
</dbReference>
<reference evidence="1 2" key="1">
    <citation type="submission" date="2023-11" db="EMBL/GenBank/DDBJ databases">
        <authorList>
            <person name="Okamura Y."/>
        </authorList>
    </citation>
    <scope>NUCLEOTIDE SEQUENCE [LARGE SCALE GENOMIC DNA]</scope>
</reference>
<evidence type="ECO:0000313" key="1">
    <source>
        <dbReference type="EMBL" id="CAK1540942.1"/>
    </source>
</evidence>
<organism evidence="1 2">
    <name type="scientific">Leptosia nina</name>
    <dbReference type="NCBI Taxonomy" id="320188"/>
    <lineage>
        <taxon>Eukaryota</taxon>
        <taxon>Metazoa</taxon>
        <taxon>Ecdysozoa</taxon>
        <taxon>Arthropoda</taxon>
        <taxon>Hexapoda</taxon>
        <taxon>Insecta</taxon>
        <taxon>Pterygota</taxon>
        <taxon>Neoptera</taxon>
        <taxon>Endopterygota</taxon>
        <taxon>Lepidoptera</taxon>
        <taxon>Glossata</taxon>
        <taxon>Ditrysia</taxon>
        <taxon>Papilionoidea</taxon>
        <taxon>Pieridae</taxon>
        <taxon>Pierinae</taxon>
        <taxon>Leptosia</taxon>
    </lineage>
</organism>
<comment type="caution">
    <text evidence="1">The sequence shown here is derived from an EMBL/GenBank/DDBJ whole genome shotgun (WGS) entry which is preliminary data.</text>
</comment>
<keyword evidence="2" id="KW-1185">Reference proteome</keyword>